<accession>D6SKC8</accession>
<gene>
    <name evidence="1" type="ORF">Dthio_PD3797</name>
</gene>
<dbReference type="Proteomes" id="UP000005496">
    <property type="component" value="Unassembled WGS sequence"/>
</dbReference>
<proteinExistence type="predicted"/>
<evidence type="ECO:0000313" key="2">
    <source>
        <dbReference type="Proteomes" id="UP000005496"/>
    </source>
</evidence>
<comment type="caution">
    <text evidence="1">The sequence shown here is derived from an EMBL/GenBank/DDBJ whole genome shotgun (WGS) entry which is preliminary data.</text>
</comment>
<keyword evidence="2" id="KW-1185">Reference proteome</keyword>
<dbReference type="EMBL" id="ACJN02000001">
    <property type="protein sequence ID" value="EFI36331.1"/>
    <property type="molecule type" value="Genomic_DNA"/>
</dbReference>
<dbReference type="eggNOG" id="ENOG5032XA7">
    <property type="taxonomic scope" value="Bacteria"/>
</dbReference>
<sequence>MPDNEQLRRLAKKYVWWKSPEQALQNKRHFLAALMTFGTLEDTYWLEQNITRDELTDVLKNPPIGIFTARAWHFWHYRLGLAGNENEIPEQPTRTWQKSVTP</sequence>
<organism evidence="1 2">
    <name type="scientific">Desulfonatronospira thiodismutans ASO3-1</name>
    <dbReference type="NCBI Taxonomy" id="555779"/>
    <lineage>
        <taxon>Bacteria</taxon>
        <taxon>Pseudomonadati</taxon>
        <taxon>Thermodesulfobacteriota</taxon>
        <taxon>Desulfovibrionia</taxon>
        <taxon>Desulfovibrionales</taxon>
        <taxon>Desulfonatronovibrionaceae</taxon>
        <taxon>Desulfonatronospira</taxon>
    </lineage>
</organism>
<dbReference type="OrthoDB" id="9133983at2"/>
<dbReference type="AlphaFoldDB" id="D6SKC8"/>
<evidence type="ECO:0000313" key="1">
    <source>
        <dbReference type="EMBL" id="EFI36331.1"/>
    </source>
</evidence>
<reference evidence="1" key="1">
    <citation type="submission" date="2010-05" db="EMBL/GenBank/DDBJ databases">
        <title>The draft genome of Desulfonatronospira thiodismutans ASO3-1.</title>
        <authorList>
            <consortium name="US DOE Joint Genome Institute (JGI-PGF)"/>
            <person name="Lucas S."/>
            <person name="Copeland A."/>
            <person name="Lapidus A."/>
            <person name="Cheng J.-F."/>
            <person name="Bruce D."/>
            <person name="Goodwin L."/>
            <person name="Pitluck S."/>
            <person name="Chertkov O."/>
            <person name="Brettin T."/>
            <person name="Detter J.C."/>
            <person name="Han C."/>
            <person name="Land M.L."/>
            <person name="Hauser L."/>
            <person name="Kyrpides N."/>
            <person name="Mikhailova N."/>
            <person name="Muyzer G."/>
            <person name="Woyke T."/>
        </authorList>
    </citation>
    <scope>NUCLEOTIDE SEQUENCE [LARGE SCALE GENOMIC DNA]</scope>
    <source>
        <strain evidence="1">ASO3-1</strain>
    </source>
</reference>
<dbReference type="RefSeq" id="WP_008869450.1">
    <property type="nucleotide sequence ID" value="NZ_ACJN02000001.1"/>
</dbReference>
<name>D6SKC8_9BACT</name>
<protein>
    <submittedName>
        <fullName evidence="1">Uncharacterized protein</fullName>
    </submittedName>
</protein>